<gene>
    <name evidence="2" type="ORF">SAMN02745126_04389</name>
</gene>
<keyword evidence="1" id="KW-0732">Signal</keyword>
<dbReference type="AlphaFoldDB" id="A0A1T4S7S9"/>
<accession>A0A1T4S7S9</accession>
<feature type="chain" id="PRO_5012639935" description="PXPV repeat-containing protein" evidence="1">
    <location>
        <begin position="35"/>
        <end position="104"/>
    </location>
</feature>
<evidence type="ECO:0000313" key="3">
    <source>
        <dbReference type="Proteomes" id="UP000190092"/>
    </source>
</evidence>
<keyword evidence="3" id="KW-1185">Reference proteome</keyword>
<name>A0A1T4S7S9_9HYPH</name>
<evidence type="ECO:0000256" key="1">
    <source>
        <dbReference type="SAM" id="SignalP"/>
    </source>
</evidence>
<dbReference type="STRING" id="225324.SAMN02745126_04389"/>
<sequence>MSPRTTKWQSTVRRTTATLVAGFGVLTVATAAQAHDEKYWKRNGPPFVPPGHVYYTPPVYYAPPVVYAAPRPVVVYPPPMVYEAPPAYYGPPPGLNLNFNVPLR</sequence>
<dbReference type="Proteomes" id="UP000190092">
    <property type="component" value="Unassembled WGS sequence"/>
</dbReference>
<dbReference type="EMBL" id="FUWJ01000007">
    <property type="protein sequence ID" value="SKA24295.1"/>
    <property type="molecule type" value="Genomic_DNA"/>
</dbReference>
<organism evidence="2 3">
    <name type="scientific">Enhydrobacter aerosaccus</name>
    <dbReference type="NCBI Taxonomy" id="225324"/>
    <lineage>
        <taxon>Bacteria</taxon>
        <taxon>Pseudomonadati</taxon>
        <taxon>Pseudomonadota</taxon>
        <taxon>Alphaproteobacteria</taxon>
        <taxon>Hyphomicrobiales</taxon>
        <taxon>Enhydrobacter</taxon>
    </lineage>
</organism>
<reference evidence="3" key="1">
    <citation type="submission" date="2017-02" db="EMBL/GenBank/DDBJ databases">
        <authorList>
            <person name="Varghese N."/>
            <person name="Submissions S."/>
        </authorList>
    </citation>
    <scope>NUCLEOTIDE SEQUENCE [LARGE SCALE GENOMIC DNA]</scope>
    <source>
        <strain evidence="3">ATCC 27094</strain>
    </source>
</reference>
<dbReference type="RefSeq" id="WP_139374016.1">
    <property type="nucleotide sequence ID" value="NZ_FUWJ01000007.1"/>
</dbReference>
<proteinExistence type="predicted"/>
<evidence type="ECO:0008006" key="4">
    <source>
        <dbReference type="Google" id="ProtNLM"/>
    </source>
</evidence>
<evidence type="ECO:0000313" key="2">
    <source>
        <dbReference type="EMBL" id="SKA24295.1"/>
    </source>
</evidence>
<feature type="signal peptide" evidence="1">
    <location>
        <begin position="1"/>
        <end position="34"/>
    </location>
</feature>
<protein>
    <recommendedName>
        <fullName evidence="4">PXPV repeat-containing protein</fullName>
    </recommendedName>
</protein>